<sequence>MRVPVSFLFCCFASILVSQGPAFWGFVHSPWALCSVGKKQSPIDVETGRLVYDPFLLPLQVNTGGKKVDGTMYNTGRFVVLRLENEHPVNISGGPLAYSYHLHEVRLHFGAIDIRGSEHCLDGQSFAGEVQLIHFNHELYANVSEAARSPNGLSVISIFIQVADTANPFLDRLLNRESITRISFRNDAYLLKGLLLEDLYPNTRGYITYEGSLTTPPCSETVAWIILNKPVYITALQMKSLRLLSRNLPSHLYMTLSDNVRPLQPLNGRCVRSNIALGPITRPCPGHRPHKLQYKSRLAELGSMANGPSNSDFV</sequence>
<dbReference type="GO" id="GO:0004089">
    <property type="term" value="F:carbonate dehydratase activity"/>
    <property type="evidence" value="ECO:0007669"/>
    <property type="project" value="InterPro"/>
</dbReference>
<dbReference type="InterPro" id="IPR023561">
    <property type="entry name" value="Carbonic_anhydrase_a-class"/>
</dbReference>
<keyword evidence="3" id="KW-0732">Signal</keyword>
<evidence type="ECO:0000313" key="6">
    <source>
        <dbReference type="Proteomes" id="UP000694388"/>
    </source>
</evidence>
<dbReference type="PANTHER" id="PTHR18952">
    <property type="entry name" value="CARBONIC ANHYDRASE"/>
    <property type="match status" value="1"/>
</dbReference>
<comment type="function">
    <text evidence="1">Does not have a catalytic activity.</text>
</comment>
<proteinExistence type="inferred from homology"/>
<dbReference type="InterPro" id="IPR036398">
    <property type="entry name" value="CA_dom_sf"/>
</dbReference>
<dbReference type="Proteomes" id="UP000694388">
    <property type="component" value="Unplaced"/>
</dbReference>
<reference evidence="5" key="1">
    <citation type="submission" date="2025-08" db="UniProtKB">
        <authorList>
            <consortium name="Ensembl"/>
        </authorList>
    </citation>
    <scope>IDENTIFICATION</scope>
</reference>
<feature type="signal peptide" evidence="3">
    <location>
        <begin position="1"/>
        <end position="18"/>
    </location>
</feature>
<organism evidence="5 6">
    <name type="scientific">Eptatretus burgeri</name>
    <name type="common">Inshore hagfish</name>
    <dbReference type="NCBI Taxonomy" id="7764"/>
    <lineage>
        <taxon>Eukaryota</taxon>
        <taxon>Metazoa</taxon>
        <taxon>Chordata</taxon>
        <taxon>Craniata</taxon>
        <taxon>Vertebrata</taxon>
        <taxon>Cyclostomata</taxon>
        <taxon>Myxini</taxon>
        <taxon>Myxiniformes</taxon>
        <taxon>Myxinidae</taxon>
        <taxon>Eptatretinae</taxon>
        <taxon>Eptatretus</taxon>
    </lineage>
</organism>
<dbReference type="Gene3D" id="3.10.200.10">
    <property type="entry name" value="Alpha carbonic anhydrase"/>
    <property type="match status" value="1"/>
</dbReference>
<dbReference type="SUPFAM" id="SSF51069">
    <property type="entry name" value="Carbonic anhydrase"/>
    <property type="match status" value="1"/>
</dbReference>
<feature type="chain" id="PRO_5034147381" evidence="3">
    <location>
        <begin position="19"/>
        <end position="314"/>
    </location>
</feature>
<evidence type="ECO:0000313" key="5">
    <source>
        <dbReference type="Ensembl" id="ENSEBUP00000007381.1"/>
    </source>
</evidence>
<evidence type="ECO:0000256" key="3">
    <source>
        <dbReference type="SAM" id="SignalP"/>
    </source>
</evidence>
<dbReference type="PROSITE" id="PS51144">
    <property type="entry name" value="ALPHA_CA_2"/>
    <property type="match status" value="1"/>
</dbReference>
<evidence type="ECO:0000259" key="4">
    <source>
        <dbReference type="PROSITE" id="PS51144"/>
    </source>
</evidence>
<dbReference type="AlphaFoldDB" id="A0A8C4PZ97"/>
<name>A0A8C4PZ97_EPTBU</name>
<dbReference type="GO" id="GO:0006730">
    <property type="term" value="P:one-carbon metabolic process"/>
    <property type="evidence" value="ECO:0007669"/>
    <property type="project" value="TreeGrafter"/>
</dbReference>
<keyword evidence="6" id="KW-1185">Reference proteome</keyword>
<dbReference type="GO" id="GO:0008270">
    <property type="term" value="F:zinc ion binding"/>
    <property type="evidence" value="ECO:0007669"/>
    <property type="project" value="InterPro"/>
</dbReference>
<dbReference type="CDD" id="cd03121">
    <property type="entry name" value="alpha_CARP_X_XI_like"/>
    <property type="match status" value="1"/>
</dbReference>
<reference evidence="5" key="2">
    <citation type="submission" date="2025-09" db="UniProtKB">
        <authorList>
            <consortium name="Ensembl"/>
        </authorList>
    </citation>
    <scope>IDENTIFICATION</scope>
</reference>
<dbReference type="Ensembl" id="ENSEBUT00000007862.1">
    <property type="protein sequence ID" value="ENSEBUP00000007381.1"/>
    <property type="gene ID" value="ENSEBUG00000004805.1"/>
</dbReference>
<dbReference type="OMA" id="HIHFARS"/>
<protein>
    <submittedName>
        <fullName evidence="5">Carbonic anhydrase 10</fullName>
    </submittedName>
</protein>
<evidence type="ECO:0000256" key="2">
    <source>
        <dbReference type="ARBA" id="ARBA00010718"/>
    </source>
</evidence>
<dbReference type="InterPro" id="IPR041878">
    <property type="entry name" value="Alpha_CARP_X/XI"/>
</dbReference>
<dbReference type="Pfam" id="PF00194">
    <property type="entry name" value="Carb_anhydrase"/>
    <property type="match status" value="1"/>
</dbReference>
<feature type="domain" description="Alpha-carbonic anhydrase" evidence="4">
    <location>
        <begin position="8"/>
        <end position="275"/>
    </location>
</feature>
<evidence type="ECO:0000256" key="1">
    <source>
        <dbReference type="ARBA" id="ARBA00002258"/>
    </source>
</evidence>
<dbReference type="GeneTree" id="ENSGT00940000155223"/>
<dbReference type="SMART" id="SM01057">
    <property type="entry name" value="Carb_anhydrase"/>
    <property type="match status" value="1"/>
</dbReference>
<dbReference type="PANTHER" id="PTHR18952:SF208">
    <property type="entry name" value="CARBONIC ANHYDRASE XA-RELATED"/>
    <property type="match status" value="1"/>
</dbReference>
<dbReference type="InterPro" id="IPR001148">
    <property type="entry name" value="CA_dom"/>
</dbReference>
<accession>A0A8C4PZ97</accession>
<comment type="similarity">
    <text evidence="2">Belongs to the alpha-carbonic anhydrase family.</text>
</comment>